<protein>
    <submittedName>
        <fullName evidence="7">JAB domain-containing protein</fullName>
    </submittedName>
</protein>
<proteinExistence type="predicted"/>
<dbReference type="PANTHER" id="PTHR30471:SF3">
    <property type="entry name" value="UPF0758 PROTEIN YEES-RELATED"/>
    <property type="match status" value="1"/>
</dbReference>
<keyword evidence="7" id="KW-0614">Plasmid</keyword>
<evidence type="ECO:0000256" key="4">
    <source>
        <dbReference type="ARBA" id="ARBA00022833"/>
    </source>
</evidence>
<evidence type="ECO:0000313" key="8">
    <source>
        <dbReference type="Proteomes" id="UP001060104"/>
    </source>
</evidence>
<keyword evidence="1" id="KW-0645">Protease</keyword>
<dbReference type="InterPro" id="IPR025657">
    <property type="entry name" value="RadC_JAB"/>
</dbReference>
<geneLocation type="plasmid" evidence="7 8">
    <name>unnamed2</name>
</geneLocation>
<dbReference type="Proteomes" id="UP001060104">
    <property type="component" value="Plasmid unnamed2"/>
</dbReference>
<sequence>MKKVSFEINSEYRMLENSELVSLLIGNDCVCENCEEYNSGKDIRFVLARMTPAKQKIAMAAIELFKRNLSGDEQKKSIRCSEDIFNLMQSIVGDIENEEVWVLLLNSKLKMIKRIRVASGGIDRAIVDVRIILKEAIMNNAVALALIHNHPSGNERPSSDDDMITKQLVDAAKFLNVKMIDHLIIGKDKYYSYSDEGRL</sequence>
<reference evidence="7" key="1">
    <citation type="submission" date="2022-08" db="EMBL/GenBank/DDBJ databases">
        <title>Genome Sequencing of Bacteroides fragilis Group Isolates with Nanopore Technology.</title>
        <authorList>
            <person name="Tisza M.J."/>
            <person name="Smith D."/>
            <person name="Dekker J.P."/>
        </authorList>
    </citation>
    <scope>NUCLEOTIDE SEQUENCE</scope>
    <source>
        <strain evidence="7">BFG-527</strain>
        <plasmid evidence="7">unnamed2</plasmid>
    </source>
</reference>
<dbReference type="InterPro" id="IPR037518">
    <property type="entry name" value="MPN"/>
</dbReference>
<name>A0ABY5TM68_9BACE</name>
<dbReference type="PROSITE" id="PS50249">
    <property type="entry name" value="MPN"/>
    <property type="match status" value="1"/>
</dbReference>
<evidence type="ECO:0000256" key="1">
    <source>
        <dbReference type="ARBA" id="ARBA00022670"/>
    </source>
</evidence>
<dbReference type="InterPro" id="IPR020891">
    <property type="entry name" value="UPF0758_CS"/>
</dbReference>
<evidence type="ECO:0000256" key="2">
    <source>
        <dbReference type="ARBA" id="ARBA00022723"/>
    </source>
</evidence>
<evidence type="ECO:0000313" key="7">
    <source>
        <dbReference type="EMBL" id="UVQ77652.1"/>
    </source>
</evidence>
<keyword evidence="8" id="KW-1185">Reference proteome</keyword>
<dbReference type="Pfam" id="PF04002">
    <property type="entry name" value="RadC"/>
    <property type="match status" value="1"/>
</dbReference>
<evidence type="ECO:0000256" key="3">
    <source>
        <dbReference type="ARBA" id="ARBA00022801"/>
    </source>
</evidence>
<dbReference type="RefSeq" id="WP_138273612.1">
    <property type="nucleotide sequence ID" value="NZ_CP103143.1"/>
</dbReference>
<keyword evidence="3" id="KW-0378">Hydrolase</keyword>
<feature type="domain" description="MPN" evidence="6">
    <location>
        <begin position="77"/>
        <end position="199"/>
    </location>
</feature>
<dbReference type="EMBL" id="CP103143">
    <property type="protein sequence ID" value="UVQ77652.1"/>
    <property type="molecule type" value="Genomic_DNA"/>
</dbReference>
<dbReference type="Gene3D" id="3.40.140.10">
    <property type="entry name" value="Cytidine Deaminase, domain 2"/>
    <property type="match status" value="1"/>
</dbReference>
<keyword evidence="5" id="KW-0482">Metalloprotease</keyword>
<organism evidence="7 8">
    <name type="scientific">Bacteroides faecis</name>
    <dbReference type="NCBI Taxonomy" id="674529"/>
    <lineage>
        <taxon>Bacteria</taxon>
        <taxon>Pseudomonadati</taxon>
        <taxon>Bacteroidota</taxon>
        <taxon>Bacteroidia</taxon>
        <taxon>Bacteroidales</taxon>
        <taxon>Bacteroidaceae</taxon>
        <taxon>Bacteroides</taxon>
    </lineage>
</organism>
<accession>A0ABY5TM68</accession>
<keyword evidence="4" id="KW-0862">Zinc</keyword>
<dbReference type="CDD" id="cd08071">
    <property type="entry name" value="MPN_DUF2466"/>
    <property type="match status" value="1"/>
</dbReference>
<dbReference type="PANTHER" id="PTHR30471">
    <property type="entry name" value="DNA REPAIR PROTEIN RADC"/>
    <property type="match status" value="1"/>
</dbReference>
<dbReference type="PROSITE" id="PS01302">
    <property type="entry name" value="UPF0758"/>
    <property type="match status" value="1"/>
</dbReference>
<gene>
    <name evidence="7" type="ORF">NXY30_29280</name>
</gene>
<evidence type="ECO:0000256" key="5">
    <source>
        <dbReference type="ARBA" id="ARBA00023049"/>
    </source>
</evidence>
<keyword evidence="2" id="KW-0479">Metal-binding</keyword>
<dbReference type="InterPro" id="IPR001405">
    <property type="entry name" value="UPF0758"/>
</dbReference>
<dbReference type="SUPFAM" id="SSF102712">
    <property type="entry name" value="JAB1/MPN domain"/>
    <property type="match status" value="1"/>
</dbReference>
<evidence type="ECO:0000259" key="6">
    <source>
        <dbReference type="PROSITE" id="PS50249"/>
    </source>
</evidence>